<feature type="non-terminal residue" evidence="1">
    <location>
        <position position="50"/>
    </location>
</feature>
<comment type="caution">
    <text evidence="1">The sequence shown here is derived from an EMBL/GenBank/DDBJ whole genome shotgun (WGS) entry which is preliminary data.</text>
</comment>
<reference evidence="1" key="1">
    <citation type="journal article" date="2014" name="Front. Microbiol.">
        <title>High frequency of phylogenetically diverse reductive dehalogenase-homologous genes in deep subseafloor sedimentary metagenomes.</title>
        <authorList>
            <person name="Kawai M."/>
            <person name="Futagami T."/>
            <person name="Toyoda A."/>
            <person name="Takaki Y."/>
            <person name="Nishi S."/>
            <person name="Hori S."/>
            <person name="Arai W."/>
            <person name="Tsubouchi T."/>
            <person name="Morono Y."/>
            <person name="Uchiyama I."/>
            <person name="Ito T."/>
            <person name="Fujiyama A."/>
            <person name="Inagaki F."/>
            <person name="Takami H."/>
        </authorList>
    </citation>
    <scope>NUCLEOTIDE SEQUENCE</scope>
    <source>
        <strain evidence="1">Expedition CK06-06</strain>
    </source>
</reference>
<evidence type="ECO:0000313" key="1">
    <source>
        <dbReference type="EMBL" id="GAI65153.1"/>
    </source>
</evidence>
<organism evidence="1">
    <name type="scientific">marine sediment metagenome</name>
    <dbReference type="NCBI Taxonomy" id="412755"/>
    <lineage>
        <taxon>unclassified sequences</taxon>
        <taxon>metagenomes</taxon>
        <taxon>ecological metagenomes</taxon>
    </lineage>
</organism>
<sequence>MEDSKRKEIEKWIETWEKAESALYNVKLKELRADDYYSQNQMFLDEMLQY</sequence>
<proteinExistence type="predicted"/>
<gene>
    <name evidence="1" type="ORF">S12H4_08431</name>
</gene>
<accession>X1QAA5</accession>
<protein>
    <submittedName>
        <fullName evidence="1">Uncharacterized protein</fullName>
    </submittedName>
</protein>
<dbReference type="EMBL" id="BARW01003254">
    <property type="protein sequence ID" value="GAI65153.1"/>
    <property type="molecule type" value="Genomic_DNA"/>
</dbReference>
<name>X1QAA5_9ZZZZ</name>
<dbReference type="AlphaFoldDB" id="X1QAA5"/>